<organism evidence="3 4">
    <name type="scientific">Capitella teleta</name>
    <name type="common">Polychaete worm</name>
    <dbReference type="NCBI Taxonomy" id="283909"/>
    <lineage>
        <taxon>Eukaryota</taxon>
        <taxon>Metazoa</taxon>
        <taxon>Spiralia</taxon>
        <taxon>Lophotrochozoa</taxon>
        <taxon>Annelida</taxon>
        <taxon>Polychaeta</taxon>
        <taxon>Sedentaria</taxon>
        <taxon>Scolecida</taxon>
        <taxon>Capitellidae</taxon>
        <taxon>Capitella</taxon>
    </lineage>
</organism>
<dbReference type="HOGENOM" id="CLU_067936_0_0_1"/>
<dbReference type="OMA" id="KVCSYKK"/>
<feature type="region of interest" description="Disordered" evidence="2">
    <location>
        <begin position="60"/>
        <end position="86"/>
    </location>
</feature>
<reference evidence="4" key="1">
    <citation type="submission" date="2012-12" db="EMBL/GenBank/DDBJ databases">
        <authorList>
            <person name="Hellsten U."/>
            <person name="Grimwood J."/>
            <person name="Chapman J.A."/>
            <person name="Shapiro H."/>
            <person name="Aerts A."/>
            <person name="Otillar R.P."/>
            <person name="Terry A.Y."/>
            <person name="Boore J.L."/>
            <person name="Simakov O."/>
            <person name="Marletaz F."/>
            <person name="Cho S.-J."/>
            <person name="Edsinger-Gonzales E."/>
            <person name="Havlak P."/>
            <person name="Kuo D.-H."/>
            <person name="Larsson T."/>
            <person name="Lv J."/>
            <person name="Arendt D."/>
            <person name="Savage R."/>
            <person name="Osoegawa K."/>
            <person name="de Jong P."/>
            <person name="Lindberg D.R."/>
            <person name="Seaver E.C."/>
            <person name="Weisblat D.A."/>
            <person name="Putnam N.H."/>
            <person name="Grigoriev I.V."/>
            <person name="Rokhsar D.S."/>
        </authorList>
    </citation>
    <scope>NUCLEOTIDE SEQUENCE</scope>
    <source>
        <strain evidence="4">I ESC-2004</strain>
    </source>
</reference>
<dbReference type="PANTHER" id="PTHR28584:SF1">
    <property type="entry name" value="PROTEIN FAM228B"/>
    <property type="match status" value="1"/>
</dbReference>
<dbReference type="OrthoDB" id="9905773at2759"/>
<dbReference type="PANTHER" id="PTHR28584">
    <property type="entry name" value="FAMILY WITH SEQUENCE SIMILARITY 228 MEMBER A"/>
    <property type="match status" value="1"/>
</dbReference>
<accession>X2AMK8</accession>
<evidence type="ECO:0000256" key="1">
    <source>
        <dbReference type="ARBA" id="ARBA00007753"/>
    </source>
</evidence>
<reference evidence="3" key="3">
    <citation type="submission" date="2015-06" db="UniProtKB">
        <authorList>
            <consortium name="EnsemblMetazoa"/>
        </authorList>
    </citation>
    <scope>IDENTIFICATION</scope>
</reference>
<dbReference type="InterPro" id="IPR040046">
    <property type="entry name" value="FAM228"/>
</dbReference>
<dbReference type="AlphaFoldDB" id="X2AMK8"/>
<reference evidence="4" key="2">
    <citation type="journal article" date="2013" name="Nature">
        <title>Insights into bilaterian evolution from three spiralian genomes.</title>
        <authorList>
            <person name="Simakov O."/>
            <person name="Marletaz F."/>
            <person name="Cho S.J."/>
            <person name="Edsinger-Gonzales E."/>
            <person name="Havlak P."/>
            <person name="Hellsten U."/>
            <person name="Kuo D.H."/>
            <person name="Larsson T."/>
            <person name="Lv J."/>
            <person name="Arendt D."/>
            <person name="Savage R."/>
            <person name="Osoegawa K."/>
            <person name="de Jong P."/>
            <person name="Grimwood J."/>
            <person name="Chapman J.A."/>
            <person name="Shapiro H."/>
            <person name="Aerts A."/>
            <person name="Otillar R.P."/>
            <person name="Terry A.Y."/>
            <person name="Boore J.L."/>
            <person name="Grigoriev I.V."/>
            <person name="Lindberg D.R."/>
            <person name="Seaver E.C."/>
            <person name="Weisblat D.A."/>
            <person name="Putnam N.H."/>
            <person name="Rokhsar D.S."/>
        </authorList>
    </citation>
    <scope>NUCLEOTIDE SEQUENCE</scope>
    <source>
        <strain evidence="4">I ESC-2004</strain>
    </source>
</reference>
<evidence type="ECO:0000313" key="4">
    <source>
        <dbReference type="Proteomes" id="UP000014760"/>
    </source>
</evidence>
<proteinExistence type="inferred from homology"/>
<evidence type="ECO:0000313" key="3">
    <source>
        <dbReference type="EnsemblMetazoa" id="CapteP217718"/>
    </source>
</evidence>
<dbReference type="EMBL" id="AMQN01000223">
    <property type="status" value="NOT_ANNOTATED_CDS"/>
    <property type="molecule type" value="Genomic_DNA"/>
</dbReference>
<dbReference type="EnsemblMetazoa" id="CapteT217718">
    <property type="protein sequence ID" value="CapteP217718"/>
    <property type="gene ID" value="CapteG217718"/>
</dbReference>
<keyword evidence="4" id="KW-1185">Reference proteome</keyword>
<protein>
    <submittedName>
        <fullName evidence="3">Uncharacterized protein</fullName>
    </submittedName>
</protein>
<feature type="compositionally biased region" description="Polar residues" evidence="2">
    <location>
        <begin position="60"/>
        <end position="79"/>
    </location>
</feature>
<evidence type="ECO:0000256" key="2">
    <source>
        <dbReference type="SAM" id="MobiDB-lite"/>
    </source>
</evidence>
<comment type="similarity">
    <text evidence="1">Belongs to the FAM228 family.</text>
</comment>
<sequence>MESTAPSKTCKNAVEVFDKDLVEQLVIDGNDHIKTTGPKFFEKHIRQLGTSSTSCGYVPRSQVQRRSGFSKRPASTSPTLKGKNMDSDALIGHTLQLQKWLNEKTVHAVQKKSDIDAKNARRKYEPVLEKEATFVQEMESKAAQKDMTNLRKKEMLHHKWQQKVFKPIRNQIDRAMHSSTYDEFAKRKRAIHKEYIEHNNKKGHVFLDTFAPEEYYPMGLNPTKPSVLTAHTQSLRDPLLHQERELCEDDRVLFRCITGSSLNDKDIAKLRLPQLPLVPQGRHGTDSTTWVEMPLRNIESSIRQSSRRRMNPSSNCSQVNFHWNLDHLQCTEPFPRHVTNNILAMDPLLRPIEPRIHGGMALSCEV</sequence>
<name>X2AMK8_CAPTE</name>
<dbReference type="Proteomes" id="UP000014760">
    <property type="component" value="Unassembled WGS sequence"/>
</dbReference>